<dbReference type="Proteomes" id="UP001174694">
    <property type="component" value="Unassembled WGS sequence"/>
</dbReference>
<sequence length="553" mass="61835">MDLLRAAASPVAAVILAVGAIVVSFLLRTWWPHKHAMLRMKRLGKPMPDWNPVLGSLLAAGKAFQGIPPGAHSCYMMHALSKKFPNGAFYIDTWPMADPMLVVVDPDMATQAVYHPRSGARKPPMLQGWFYPITGGPSLFDSNGREWKTLHDIFLPGFSNSNISNEVPVIVDRIVIYRDILRGKAKAGDLFPLEPLLLRLITDIIGEILLNIKLDSQRQSHPLADTMVRQLQLKFVSYKPENILALVNPFLKHRARENSRILDGNIKAQLEKRFEALKAEMDSGKEEGFKSVMDLAILDYLSQPGKRNAATLDSDFLTMATRNMRMFFFAGYDSSAGTVAYCYYAIFRDPDILARVRAEHDAVFGKDIDATPGQIASNPALLNSLPYTQAVIKETMRLFPMANGIRDGSPDLEIVDPEGNRYPTEGFAVLVSHYAVHRNPKYWRRAEEFLPERWLVEPGHELYPPKGGWRAFEYGPRLCIGQPLVMTEVKAILACTVREFDIRVCYDEVDGGRQLDLSKVAGERAYMTEMGAAHPVGRLPCRVSLSGYVPGST</sequence>
<dbReference type="GO" id="GO:0016705">
    <property type="term" value="F:oxidoreductase activity, acting on paired donors, with incorporation or reduction of molecular oxygen"/>
    <property type="evidence" value="ECO:0007669"/>
    <property type="project" value="InterPro"/>
</dbReference>
<dbReference type="InterPro" id="IPR050121">
    <property type="entry name" value="Cytochrome_P450_monoxygenase"/>
</dbReference>
<feature type="transmembrane region" description="Helical" evidence="9">
    <location>
        <begin position="6"/>
        <end position="31"/>
    </location>
</feature>
<dbReference type="PANTHER" id="PTHR24305">
    <property type="entry name" value="CYTOCHROME P450"/>
    <property type="match status" value="1"/>
</dbReference>
<evidence type="ECO:0000313" key="10">
    <source>
        <dbReference type="EMBL" id="KAJ9148610.1"/>
    </source>
</evidence>
<organism evidence="10 11">
    <name type="scientific">Pleurostoma richardsiae</name>
    <dbReference type="NCBI Taxonomy" id="41990"/>
    <lineage>
        <taxon>Eukaryota</taxon>
        <taxon>Fungi</taxon>
        <taxon>Dikarya</taxon>
        <taxon>Ascomycota</taxon>
        <taxon>Pezizomycotina</taxon>
        <taxon>Sordariomycetes</taxon>
        <taxon>Sordariomycetidae</taxon>
        <taxon>Calosphaeriales</taxon>
        <taxon>Pleurostomataceae</taxon>
        <taxon>Pleurostoma</taxon>
    </lineage>
</organism>
<keyword evidence="11" id="KW-1185">Reference proteome</keyword>
<dbReference type="GO" id="GO:0004497">
    <property type="term" value="F:monooxygenase activity"/>
    <property type="evidence" value="ECO:0007669"/>
    <property type="project" value="UniProtKB-KW"/>
</dbReference>
<keyword evidence="9" id="KW-0472">Membrane</keyword>
<evidence type="ECO:0000256" key="2">
    <source>
        <dbReference type="ARBA" id="ARBA00005179"/>
    </source>
</evidence>
<keyword evidence="3 8" id="KW-0349">Heme</keyword>
<evidence type="ECO:0000256" key="1">
    <source>
        <dbReference type="ARBA" id="ARBA00001971"/>
    </source>
</evidence>
<comment type="caution">
    <text evidence="10">The sequence shown here is derived from an EMBL/GenBank/DDBJ whole genome shotgun (WGS) entry which is preliminary data.</text>
</comment>
<accession>A0AA38S3K0</accession>
<keyword evidence="6 8" id="KW-0408">Iron</keyword>
<reference evidence="10" key="1">
    <citation type="submission" date="2022-07" db="EMBL/GenBank/DDBJ databases">
        <title>Fungi with potential for degradation of polypropylene.</title>
        <authorList>
            <person name="Gostincar C."/>
        </authorList>
    </citation>
    <scope>NUCLEOTIDE SEQUENCE</scope>
    <source>
        <strain evidence="10">EXF-13308</strain>
    </source>
</reference>
<evidence type="ECO:0000256" key="4">
    <source>
        <dbReference type="ARBA" id="ARBA00022723"/>
    </source>
</evidence>
<evidence type="ECO:0000256" key="3">
    <source>
        <dbReference type="ARBA" id="ARBA00022617"/>
    </source>
</evidence>
<dbReference type="PRINTS" id="PR00385">
    <property type="entry name" value="P450"/>
</dbReference>
<gene>
    <name evidence="10" type="ORF">NKR23_g4811</name>
</gene>
<feature type="transmembrane region" description="Helical" evidence="9">
    <location>
        <begin position="326"/>
        <end position="347"/>
    </location>
</feature>
<dbReference type="InterPro" id="IPR036396">
    <property type="entry name" value="Cyt_P450_sf"/>
</dbReference>
<dbReference type="EMBL" id="JANBVO010000012">
    <property type="protein sequence ID" value="KAJ9148610.1"/>
    <property type="molecule type" value="Genomic_DNA"/>
</dbReference>
<dbReference type="InterPro" id="IPR001128">
    <property type="entry name" value="Cyt_P450"/>
</dbReference>
<evidence type="ECO:0000256" key="6">
    <source>
        <dbReference type="ARBA" id="ARBA00023004"/>
    </source>
</evidence>
<keyword evidence="4 8" id="KW-0479">Metal-binding</keyword>
<dbReference type="Gene3D" id="1.10.630.10">
    <property type="entry name" value="Cytochrome P450"/>
    <property type="match status" value="1"/>
</dbReference>
<keyword evidence="9" id="KW-1133">Transmembrane helix</keyword>
<evidence type="ECO:0000256" key="9">
    <source>
        <dbReference type="SAM" id="Phobius"/>
    </source>
</evidence>
<dbReference type="InterPro" id="IPR002401">
    <property type="entry name" value="Cyt_P450_E_grp-I"/>
</dbReference>
<evidence type="ECO:0000256" key="5">
    <source>
        <dbReference type="ARBA" id="ARBA00023002"/>
    </source>
</evidence>
<comment type="pathway">
    <text evidence="2">Secondary metabolite biosynthesis.</text>
</comment>
<keyword evidence="5" id="KW-0560">Oxidoreductase</keyword>
<protein>
    <submittedName>
        <fullName evidence="10">Cytochrome p450 71b25</fullName>
    </submittedName>
</protein>
<dbReference type="GO" id="GO:0005506">
    <property type="term" value="F:iron ion binding"/>
    <property type="evidence" value="ECO:0007669"/>
    <property type="project" value="InterPro"/>
</dbReference>
<feature type="binding site" description="axial binding residue" evidence="8">
    <location>
        <position position="479"/>
    </location>
    <ligand>
        <name>heme</name>
        <dbReference type="ChEBI" id="CHEBI:30413"/>
    </ligand>
    <ligandPart>
        <name>Fe</name>
        <dbReference type="ChEBI" id="CHEBI:18248"/>
    </ligandPart>
</feature>
<evidence type="ECO:0000313" key="11">
    <source>
        <dbReference type="Proteomes" id="UP001174694"/>
    </source>
</evidence>
<evidence type="ECO:0000256" key="7">
    <source>
        <dbReference type="ARBA" id="ARBA00023033"/>
    </source>
</evidence>
<dbReference type="AlphaFoldDB" id="A0AA38S3K0"/>
<name>A0AA38S3K0_9PEZI</name>
<dbReference type="PRINTS" id="PR00463">
    <property type="entry name" value="EP450I"/>
</dbReference>
<dbReference type="CDD" id="cd11051">
    <property type="entry name" value="CYP59-like"/>
    <property type="match status" value="1"/>
</dbReference>
<dbReference type="GO" id="GO:0020037">
    <property type="term" value="F:heme binding"/>
    <property type="evidence" value="ECO:0007669"/>
    <property type="project" value="InterPro"/>
</dbReference>
<dbReference type="PANTHER" id="PTHR24305:SF107">
    <property type="entry name" value="P450, PUTATIVE (EUROFUNG)-RELATED"/>
    <property type="match status" value="1"/>
</dbReference>
<dbReference type="SUPFAM" id="SSF48264">
    <property type="entry name" value="Cytochrome P450"/>
    <property type="match status" value="1"/>
</dbReference>
<comment type="cofactor">
    <cofactor evidence="1 8">
        <name>heme</name>
        <dbReference type="ChEBI" id="CHEBI:30413"/>
    </cofactor>
</comment>
<evidence type="ECO:0000256" key="8">
    <source>
        <dbReference type="PIRSR" id="PIRSR602401-1"/>
    </source>
</evidence>
<proteinExistence type="predicted"/>
<keyword evidence="7" id="KW-0503">Monooxygenase</keyword>
<dbReference type="Pfam" id="PF00067">
    <property type="entry name" value="p450"/>
    <property type="match status" value="1"/>
</dbReference>
<keyword evidence="9" id="KW-0812">Transmembrane</keyword>